<dbReference type="EMBL" id="QGDH01000026">
    <property type="protein sequence ID" value="RAR14078.1"/>
    <property type="molecule type" value="Genomic_DNA"/>
</dbReference>
<proteinExistence type="predicted"/>
<keyword evidence="3" id="KW-1185">Reference proteome</keyword>
<dbReference type="Proteomes" id="UP000249619">
    <property type="component" value="Unassembled WGS sequence"/>
</dbReference>
<organism evidence="2 3">
    <name type="scientific">Stemphylium lycopersici</name>
    <name type="common">Tomato gray leaf spot disease fungus</name>
    <name type="synonym">Thyrospora lycopersici</name>
    <dbReference type="NCBI Taxonomy" id="183478"/>
    <lineage>
        <taxon>Eukaryota</taxon>
        <taxon>Fungi</taxon>
        <taxon>Dikarya</taxon>
        <taxon>Ascomycota</taxon>
        <taxon>Pezizomycotina</taxon>
        <taxon>Dothideomycetes</taxon>
        <taxon>Pleosporomycetidae</taxon>
        <taxon>Pleosporales</taxon>
        <taxon>Pleosporineae</taxon>
        <taxon>Pleosporaceae</taxon>
        <taxon>Stemphylium</taxon>
    </lineage>
</organism>
<evidence type="ECO:0000313" key="3">
    <source>
        <dbReference type="Proteomes" id="UP000249619"/>
    </source>
</evidence>
<sequence>MSFGISVVIVIGFIFSPASIAATALPNRGDCSLGESLKIGDTCGAPLSPECSPNGVPSKTPDDMCATFKSLHFCGVGSKCDCETLKCVAQM</sequence>
<dbReference type="AlphaFoldDB" id="A0A364N9Q7"/>
<feature type="signal peptide" evidence="1">
    <location>
        <begin position="1"/>
        <end position="21"/>
    </location>
</feature>
<evidence type="ECO:0000313" key="2">
    <source>
        <dbReference type="EMBL" id="RAR14078.1"/>
    </source>
</evidence>
<comment type="caution">
    <text evidence="2">The sequence shown here is derived from an EMBL/GenBank/DDBJ whole genome shotgun (WGS) entry which is preliminary data.</text>
</comment>
<keyword evidence="1" id="KW-0732">Signal</keyword>
<gene>
    <name evidence="2" type="ORF">DDE83_002496</name>
</gene>
<name>A0A364N9Q7_STELY</name>
<evidence type="ECO:0000256" key="1">
    <source>
        <dbReference type="SAM" id="SignalP"/>
    </source>
</evidence>
<feature type="chain" id="PRO_5016777891" evidence="1">
    <location>
        <begin position="22"/>
        <end position="91"/>
    </location>
</feature>
<protein>
    <submittedName>
        <fullName evidence="2">Uncharacterized protein</fullName>
    </submittedName>
</protein>
<accession>A0A364N9Q7</accession>
<reference evidence="3" key="1">
    <citation type="submission" date="2018-05" db="EMBL/GenBank/DDBJ databases">
        <title>Draft genome sequence of Stemphylium lycopersici strain CIDEFI 213.</title>
        <authorList>
            <person name="Medina R."/>
            <person name="Franco M.E.E."/>
            <person name="Lucentini C.G."/>
            <person name="Saparrat M.C.N."/>
            <person name="Balatti P.A."/>
        </authorList>
    </citation>
    <scope>NUCLEOTIDE SEQUENCE [LARGE SCALE GENOMIC DNA]</scope>
    <source>
        <strain evidence="3">CIDEFI 213</strain>
    </source>
</reference>